<organism evidence="3">
    <name type="scientific">Hydatigena taeniaeformis</name>
    <name type="common">Feline tapeworm</name>
    <name type="synonym">Taenia taeniaeformis</name>
    <dbReference type="NCBI Taxonomy" id="6205"/>
    <lineage>
        <taxon>Eukaryota</taxon>
        <taxon>Metazoa</taxon>
        <taxon>Spiralia</taxon>
        <taxon>Lophotrochozoa</taxon>
        <taxon>Platyhelminthes</taxon>
        <taxon>Cestoda</taxon>
        <taxon>Eucestoda</taxon>
        <taxon>Cyclophyllidea</taxon>
        <taxon>Taeniidae</taxon>
        <taxon>Hydatigera</taxon>
    </lineage>
</organism>
<accession>A0A0R3WY31</accession>
<protein>
    <submittedName>
        <fullName evidence="3">GMC_oxred_C domain-containing protein</fullName>
    </submittedName>
</protein>
<dbReference type="AlphaFoldDB" id="A0A0R3WY31"/>
<reference evidence="3" key="1">
    <citation type="submission" date="2017-02" db="UniProtKB">
        <authorList>
            <consortium name="WormBaseParasite"/>
        </authorList>
    </citation>
    <scope>IDENTIFICATION</scope>
</reference>
<evidence type="ECO:0000313" key="2">
    <source>
        <dbReference type="Proteomes" id="UP000274429"/>
    </source>
</evidence>
<name>A0A0R3WY31_HYDTA</name>
<dbReference type="Proteomes" id="UP000274429">
    <property type="component" value="Unassembled WGS sequence"/>
</dbReference>
<gene>
    <name evidence="1" type="ORF">TTAC_LOCUS5657</name>
</gene>
<sequence length="177" mass="19549">HGRVAVTITPFLTSDANHRLSISDASVSSFENVLLVLRRVLVPHSPPSQQSYSNAVMLEHQASYNTAGANVFTPSKVVPLLVQAHKRTAIGKEEAKSTKHWFDKMTVPCHSWDFGLRVEEKGEIASGETVGMTLSTSSSSPLPRHCPTLHHLPPYPERWLRDNGVVNTHPHTPTFTL</sequence>
<proteinExistence type="predicted"/>
<evidence type="ECO:0000313" key="3">
    <source>
        <dbReference type="WBParaSite" id="TTAC_0000567101-mRNA-1"/>
    </source>
</evidence>
<dbReference type="WBParaSite" id="TTAC_0000567101-mRNA-1">
    <property type="protein sequence ID" value="TTAC_0000567101-mRNA-1"/>
    <property type="gene ID" value="TTAC_0000567101"/>
</dbReference>
<reference evidence="1 2" key="2">
    <citation type="submission" date="2018-11" db="EMBL/GenBank/DDBJ databases">
        <authorList>
            <consortium name="Pathogen Informatics"/>
        </authorList>
    </citation>
    <scope>NUCLEOTIDE SEQUENCE [LARGE SCALE GENOMIC DNA]</scope>
</reference>
<keyword evidence="2" id="KW-1185">Reference proteome</keyword>
<evidence type="ECO:0000313" key="1">
    <source>
        <dbReference type="EMBL" id="VDM27405.1"/>
    </source>
</evidence>
<dbReference type="EMBL" id="UYWX01008461">
    <property type="protein sequence ID" value="VDM27405.1"/>
    <property type="molecule type" value="Genomic_DNA"/>
</dbReference>